<dbReference type="EMBL" id="JAWWNJ010000004">
    <property type="protein sequence ID" value="KAK7057081.1"/>
    <property type="molecule type" value="Genomic_DNA"/>
</dbReference>
<keyword evidence="4" id="KW-1185">Reference proteome</keyword>
<dbReference type="Proteomes" id="UP001362999">
    <property type="component" value="Unassembled WGS sequence"/>
</dbReference>
<reference evidence="2 4" key="1">
    <citation type="journal article" date="2024" name="J Genomics">
        <title>Draft genome sequencing and assembly of Favolaschia claudopus CIRM-BRFM 2984 isolated from oak limbs.</title>
        <authorList>
            <person name="Navarro D."/>
            <person name="Drula E."/>
            <person name="Chaduli D."/>
            <person name="Cazenave R."/>
            <person name="Ahrendt S."/>
            <person name="Wang J."/>
            <person name="Lipzen A."/>
            <person name="Daum C."/>
            <person name="Barry K."/>
            <person name="Grigoriev I.V."/>
            <person name="Favel A."/>
            <person name="Rosso M.N."/>
            <person name="Martin F."/>
        </authorList>
    </citation>
    <scope>NUCLEOTIDE SEQUENCE [LARGE SCALE GENOMIC DNA]</scope>
    <source>
        <strain evidence="2 4">CIRM-BRFM 2984</strain>
    </source>
</reference>
<proteinExistence type="predicted"/>
<comment type="caution">
    <text evidence="2">The sequence shown here is derived from an EMBL/GenBank/DDBJ whole genome shotgun (WGS) entry which is preliminary data.</text>
</comment>
<evidence type="ECO:0000313" key="4">
    <source>
        <dbReference type="Proteomes" id="UP001362999"/>
    </source>
</evidence>
<feature type="non-terminal residue" evidence="2">
    <location>
        <position position="1"/>
    </location>
</feature>
<feature type="region of interest" description="Disordered" evidence="1">
    <location>
        <begin position="1"/>
        <end position="85"/>
    </location>
</feature>
<evidence type="ECO:0000256" key="1">
    <source>
        <dbReference type="SAM" id="MobiDB-lite"/>
    </source>
</evidence>
<feature type="non-terminal residue" evidence="2">
    <location>
        <position position="85"/>
    </location>
</feature>
<dbReference type="AlphaFoldDB" id="A0AAW0DW28"/>
<name>A0AAW0DW28_9AGAR</name>
<protein>
    <submittedName>
        <fullName evidence="2">Uncharacterized protein</fullName>
    </submittedName>
</protein>
<feature type="compositionally biased region" description="Basic and acidic residues" evidence="1">
    <location>
        <begin position="25"/>
        <end position="70"/>
    </location>
</feature>
<dbReference type="EMBL" id="JAWWNJ010000004">
    <property type="protein sequence ID" value="KAK7057087.1"/>
    <property type="molecule type" value="Genomic_DNA"/>
</dbReference>
<organism evidence="2 4">
    <name type="scientific">Favolaschia claudopus</name>
    <dbReference type="NCBI Taxonomy" id="2862362"/>
    <lineage>
        <taxon>Eukaryota</taxon>
        <taxon>Fungi</taxon>
        <taxon>Dikarya</taxon>
        <taxon>Basidiomycota</taxon>
        <taxon>Agaricomycotina</taxon>
        <taxon>Agaricomycetes</taxon>
        <taxon>Agaricomycetidae</taxon>
        <taxon>Agaricales</taxon>
        <taxon>Marasmiineae</taxon>
        <taxon>Mycenaceae</taxon>
        <taxon>Favolaschia</taxon>
    </lineage>
</organism>
<accession>A0AAW0DW28</accession>
<evidence type="ECO:0000313" key="3">
    <source>
        <dbReference type="EMBL" id="KAK7057087.1"/>
    </source>
</evidence>
<sequence>LNERDARPSKKRKLNVEARVLTSAEGKRLAAEKEAERTSKAKKKAESAQRRKEKENLRKESWRNRERDPDASFTGVLSAKNKDDL</sequence>
<gene>
    <name evidence="2" type="ORF">R3P38DRAFT_2422271</name>
    <name evidence="3" type="ORF">R3P38DRAFT_2426550</name>
</gene>
<evidence type="ECO:0000313" key="2">
    <source>
        <dbReference type="EMBL" id="KAK7057081.1"/>
    </source>
</evidence>